<keyword evidence="1" id="KW-0472">Membrane</keyword>
<dbReference type="PANTHER" id="PTHR45036:SF1">
    <property type="entry name" value="METHYLTRANSFERASE LIKE 7A"/>
    <property type="match status" value="1"/>
</dbReference>
<evidence type="ECO:0000259" key="2">
    <source>
        <dbReference type="Pfam" id="PF08241"/>
    </source>
</evidence>
<proteinExistence type="predicted"/>
<dbReference type="CDD" id="cd02440">
    <property type="entry name" value="AdoMet_MTases"/>
    <property type="match status" value="1"/>
</dbReference>
<accession>A0ABM0MJZ7</accession>
<organism evidence="3 4">
    <name type="scientific">Saccoglossus kowalevskii</name>
    <name type="common">Acorn worm</name>
    <dbReference type="NCBI Taxonomy" id="10224"/>
    <lineage>
        <taxon>Eukaryota</taxon>
        <taxon>Metazoa</taxon>
        <taxon>Hemichordata</taxon>
        <taxon>Enteropneusta</taxon>
        <taxon>Harrimaniidae</taxon>
        <taxon>Saccoglossus</taxon>
    </lineage>
</organism>
<dbReference type="InterPro" id="IPR029063">
    <property type="entry name" value="SAM-dependent_MTases_sf"/>
</dbReference>
<keyword evidence="1" id="KW-1133">Transmembrane helix</keyword>
<dbReference type="InterPro" id="IPR013216">
    <property type="entry name" value="Methyltransf_11"/>
</dbReference>
<name>A0ABM0MJZ7_SACKO</name>
<dbReference type="Gene3D" id="3.40.50.150">
    <property type="entry name" value="Vaccinia Virus protein VP39"/>
    <property type="match status" value="1"/>
</dbReference>
<dbReference type="SUPFAM" id="SSF53335">
    <property type="entry name" value="S-adenosyl-L-methionine-dependent methyltransferases"/>
    <property type="match status" value="1"/>
</dbReference>
<feature type="transmembrane region" description="Helical" evidence="1">
    <location>
        <begin position="29"/>
        <end position="51"/>
    </location>
</feature>
<evidence type="ECO:0000256" key="1">
    <source>
        <dbReference type="SAM" id="Phobius"/>
    </source>
</evidence>
<dbReference type="RefSeq" id="XP_006820338.1">
    <property type="nucleotide sequence ID" value="XM_006820275.1"/>
</dbReference>
<evidence type="ECO:0000313" key="3">
    <source>
        <dbReference type="Proteomes" id="UP000694865"/>
    </source>
</evidence>
<dbReference type="Pfam" id="PF08241">
    <property type="entry name" value="Methyltransf_11"/>
    <property type="match status" value="1"/>
</dbReference>
<dbReference type="InterPro" id="IPR052356">
    <property type="entry name" value="Thiol_S-MT"/>
</dbReference>
<protein>
    <submittedName>
        <fullName evidence="4">Methyltransferase-like protein 7A-like</fullName>
    </submittedName>
</protein>
<feature type="domain" description="Methyltransferase type 11" evidence="2">
    <location>
        <begin position="95"/>
        <end position="190"/>
    </location>
</feature>
<dbReference type="PANTHER" id="PTHR45036">
    <property type="entry name" value="METHYLTRANSFERASE LIKE 7B"/>
    <property type="match status" value="1"/>
</dbReference>
<gene>
    <name evidence="4" type="primary">LOC102804597</name>
</gene>
<dbReference type="Proteomes" id="UP000694865">
    <property type="component" value="Unplaced"/>
</dbReference>
<keyword evidence="3" id="KW-1185">Reference proteome</keyword>
<reference evidence="4" key="1">
    <citation type="submission" date="2025-08" db="UniProtKB">
        <authorList>
            <consortium name="RefSeq"/>
        </authorList>
    </citation>
    <scope>IDENTIFICATION</scope>
    <source>
        <tissue evidence="4">Testes</tissue>
    </source>
</reference>
<sequence>MADSNEEVGEEKVFFTVGGLPIEERVVRWLMYFAFVLVILRITGLVIKLFYPMISPPFMHRFAKKYNRQMGHVKALLFSDLAQIKAKNGGKLTILEIGAGSGANFEFYPKGTKVIAIDPNKNYQSYLESNVKNSQAKLEAFIVGRGENLCDVNDNCVPVVVSTLVMCVANDPEAYVREIKRVLKPGGKFYYMEHVSASKNSWTHLLQRLMNPFCSFLSGEKCVLTRKTWQYIDEAGFSRLEYSRFSAPLSRHSQCRNHT</sequence>
<dbReference type="GeneID" id="102804597"/>
<evidence type="ECO:0000313" key="4">
    <source>
        <dbReference type="RefSeq" id="XP_006820338.1"/>
    </source>
</evidence>
<keyword evidence="1" id="KW-0812">Transmembrane</keyword>